<protein>
    <submittedName>
        <fullName evidence="3">AAA family ATPase</fullName>
    </submittedName>
</protein>
<evidence type="ECO:0000313" key="4">
    <source>
        <dbReference type="Proteomes" id="UP001199355"/>
    </source>
</evidence>
<dbReference type="PANTHER" id="PTHR43581:SF4">
    <property type="entry name" value="ATP_GTP PHOSPHATASE"/>
    <property type="match status" value="1"/>
</dbReference>
<dbReference type="GO" id="GO:0005524">
    <property type="term" value="F:ATP binding"/>
    <property type="evidence" value="ECO:0007669"/>
    <property type="project" value="InterPro"/>
</dbReference>
<dbReference type="Pfam" id="PF13304">
    <property type="entry name" value="AAA_21"/>
    <property type="match status" value="1"/>
</dbReference>
<name>A0AAE3AZC2_9FIRM</name>
<feature type="domain" description="ATPase AAA-type core" evidence="1">
    <location>
        <begin position="229"/>
        <end position="347"/>
    </location>
</feature>
<dbReference type="GO" id="GO:0006302">
    <property type="term" value="P:double-strand break repair"/>
    <property type="evidence" value="ECO:0007669"/>
    <property type="project" value="InterPro"/>
</dbReference>
<dbReference type="GO" id="GO:0016887">
    <property type="term" value="F:ATP hydrolysis activity"/>
    <property type="evidence" value="ECO:0007669"/>
    <property type="project" value="InterPro"/>
</dbReference>
<organism evidence="3 4">
    <name type="scientific">Gallintestinimicrobium propionicum</name>
    <dbReference type="NCBI Taxonomy" id="2981770"/>
    <lineage>
        <taxon>Bacteria</taxon>
        <taxon>Bacillati</taxon>
        <taxon>Bacillota</taxon>
        <taxon>Clostridia</taxon>
        <taxon>Lachnospirales</taxon>
        <taxon>Lachnospiraceae</taxon>
        <taxon>Gallintestinimicrobium</taxon>
    </lineage>
</organism>
<dbReference type="Proteomes" id="UP001199355">
    <property type="component" value="Unassembled WGS sequence"/>
</dbReference>
<evidence type="ECO:0000259" key="1">
    <source>
        <dbReference type="Pfam" id="PF13304"/>
    </source>
</evidence>
<dbReference type="SUPFAM" id="SSF52540">
    <property type="entry name" value="P-loop containing nucleoside triphosphate hydrolases"/>
    <property type="match status" value="1"/>
</dbReference>
<reference evidence="3 4" key="1">
    <citation type="submission" date="2021-10" db="EMBL/GenBank/DDBJ databases">
        <title>Anaerobic single-cell dispensing facilitates the cultivation of human gut bacteria.</title>
        <authorList>
            <person name="Afrizal A."/>
        </authorList>
    </citation>
    <scope>NUCLEOTIDE SEQUENCE [LARGE SCALE GENOMIC DNA]</scope>
    <source>
        <strain evidence="3 4">CLA-AA-H244</strain>
    </source>
</reference>
<proteinExistence type="predicted"/>
<dbReference type="AlphaFoldDB" id="A0AAE3AZC2"/>
<evidence type="ECO:0000259" key="2">
    <source>
        <dbReference type="Pfam" id="PF13476"/>
    </source>
</evidence>
<dbReference type="Pfam" id="PF13476">
    <property type="entry name" value="AAA_23"/>
    <property type="match status" value="1"/>
</dbReference>
<gene>
    <name evidence="3" type="ORF">LKD45_12365</name>
</gene>
<comment type="caution">
    <text evidence="3">The sequence shown here is derived from an EMBL/GenBank/DDBJ whole genome shotgun (WGS) entry which is preliminary data.</text>
</comment>
<dbReference type="InterPro" id="IPR051396">
    <property type="entry name" value="Bact_Antivir_Def_Nuclease"/>
</dbReference>
<dbReference type="InterPro" id="IPR003959">
    <property type="entry name" value="ATPase_AAA_core"/>
</dbReference>
<dbReference type="InterPro" id="IPR038729">
    <property type="entry name" value="Rad50/SbcC_AAA"/>
</dbReference>
<accession>A0AAE3AZC2</accession>
<sequence>MCEFKIQELALLNYRRFENEKFTLNPRMNVFAGKNGSGKTTVLEAANVMLGAYLAAYKTYVPSRFVYNIKSADVRQKAQISEDSTIFTTGTISQYPCKISCIAKWGEQDKTIEFQRVILKEDARTKFGGSNPMQPTVIAWEEAISKADHSDIEVVLPLVLYLSTARLWKDGNKKATKRGVFSRTDAYNHCLDAQHGLDIAFRYLDTLKAVSMEENGGILFPAYQAILEAVNEAFSEELQPGEEIIFSTKYEDDMIALKTAEGTILPFRMLSDGYRNVIKIILDIATRMCILNPYLKGDALKKTPGVVLIDEVDLSLHPTWQKRIIRILKEQFPRIQFICATHSPFIIQSLEDGELVTLDQPLDSEYSGEGIEDIAEDIMGVVLPQYSEKKRKIYEASREYFSALKEAKTQDEIEKLGKRLAELEAEYSENPAYMAWVHQQYTEKAWKVKKNEGNR</sequence>
<keyword evidence="4" id="KW-1185">Reference proteome</keyword>
<dbReference type="EMBL" id="JAJEQF010000036">
    <property type="protein sequence ID" value="MCC2168470.1"/>
    <property type="molecule type" value="Genomic_DNA"/>
</dbReference>
<dbReference type="InterPro" id="IPR027417">
    <property type="entry name" value="P-loop_NTPase"/>
</dbReference>
<feature type="domain" description="Rad50/SbcC-type AAA" evidence="2">
    <location>
        <begin position="9"/>
        <end position="196"/>
    </location>
</feature>
<dbReference type="PANTHER" id="PTHR43581">
    <property type="entry name" value="ATP/GTP PHOSPHATASE"/>
    <property type="match status" value="1"/>
</dbReference>
<evidence type="ECO:0000313" key="3">
    <source>
        <dbReference type="EMBL" id="MCC2168470.1"/>
    </source>
</evidence>
<dbReference type="RefSeq" id="WP_021915124.1">
    <property type="nucleotide sequence ID" value="NZ_JAJEQF010000036.1"/>
</dbReference>
<dbReference type="Gene3D" id="3.40.50.300">
    <property type="entry name" value="P-loop containing nucleotide triphosphate hydrolases"/>
    <property type="match status" value="1"/>
</dbReference>